<feature type="region of interest" description="Disordered" evidence="1">
    <location>
        <begin position="108"/>
        <end position="138"/>
    </location>
</feature>
<reference evidence="4 5" key="1">
    <citation type="submission" date="2018-09" db="EMBL/GenBank/DDBJ databases">
        <title>Phylogeny of the Shewanellaceae, and recommendation for two new genera, Pseudoshewanella and Parashewanella.</title>
        <authorList>
            <person name="Wang G."/>
        </authorList>
    </citation>
    <scope>NUCLEOTIDE SEQUENCE [LARGE SCALE GENOMIC DNA]</scope>
    <source>
        <strain evidence="4 5">KCTC 22492</strain>
    </source>
</reference>
<dbReference type="InterPro" id="IPR040677">
    <property type="entry name" value="LPD7"/>
</dbReference>
<accession>A0A3A6TG99</accession>
<dbReference type="Proteomes" id="UP000273022">
    <property type="component" value="Unassembled WGS sequence"/>
</dbReference>
<dbReference type="Pfam" id="PF18974">
    <property type="entry name" value="DUF5710"/>
    <property type="match status" value="1"/>
</dbReference>
<gene>
    <name evidence="4" type="ORF">D5R81_15430</name>
</gene>
<dbReference type="RefSeq" id="WP_121854524.1">
    <property type="nucleotide sequence ID" value="NZ_CP037952.1"/>
</dbReference>
<feature type="domain" description="DUF5710" evidence="3">
    <location>
        <begin position="15"/>
        <end position="67"/>
    </location>
</feature>
<organism evidence="4 5">
    <name type="scientific">Parashewanella spongiae</name>
    <dbReference type="NCBI Taxonomy" id="342950"/>
    <lineage>
        <taxon>Bacteria</taxon>
        <taxon>Pseudomonadati</taxon>
        <taxon>Pseudomonadota</taxon>
        <taxon>Gammaproteobacteria</taxon>
        <taxon>Alteromonadales</taxon>
        <taxon>Shewanellaceae</taxon>
        <taxon>Parashewanella</taxon>
    </lineage>
</organism>
<dbReference type="EMBL" id="QYYH01000115">
    <property type="protein sequence ID" value="RJY07554.1"/>
    <property type="molecule type" value="Genomic_DNA"/>
</dbReference>
<dbReference type="OrthoDB" id="5604131at2"/>
<feature type="domain" description="Large polyvalent protein-associated" evidence="2">
    <location>
        <begin position="430"/>
        <end position="520"/>
    </location>
</feature>
<comment type="caution">
    <text evidence="4">The sequence shown here is derived from an EMBL/GenBank/DDBJ whole genome shotgun (WGS) entry which is preliminary data.</text>
</comment>
<protein>
    <recommendedName>
        <fullName evidence="6">Toprim domain-containing protein</fullName>
    </recommendedName>
</protein>
<keyword evidence="5" id="KW-1185">Reference proteome</keyword>
<evidence type="ECO:0008006" key="6">
    <source>
        <dbReference type="Google" id="ProtNLM"/>
    </source>
</evidence>
<evidence type="ECO:0000256" key="1">
    <source>
        <dbReference type="SAM" id="MobiDB-lite"/>
    </source>
</evidence>
<evidence type="ECO:0000313" key="5">
    <source>
        <dbReference type="Proteomes" id="UP000273022"/>
    </source>
</evidence>
<evidence type="ECO:0000259" key="3">
    <source>
        <dbReference type="Pfam" id="PF18974"/>
    </source>
</evidence>
<evidence type="ECO:0000259" key="2">
    <source>
        <dbReference type="Pfam" id="PF18821"/>
    </source>
</evidence>
<proteinExistence type="predicted"/>
<feature type="compositionally biased region" description="Basic and acidic residues" evidence="1">
    <location>
        <begin position="587"/>
        <end position="605"/>
    </location>
</feature>
<name>A0A3A6TG99_9GAMM</name>
<dbReference type="Pfam" id="PF18821">
    <property type="entry name" value="LPD7"/>
    <property type="match status" value="1"/>
</dbReference>
<sequence length="605" mass="69106">MTTQKNQSYQLETERFYLAVPYAEREQAKKVAGILQNGKSAIGFDSDRNLWFAKQGANLTRLQDWLPKPEKFDNLTSTDPVNEFAMQMQSAGLLLNELPLMDGKVHRVKTQDDKGSQKSGAYAGYNDGHPAGWYQDHRNHSEPKKWIASFKQSDPFAKLQIKAQLANREYQRQQAQSKKHQHHAKRCSQVFQLLPIANADHPYLKRKLAKVFPDVCQDKQGRLVIPLMDENHRVHSLQRIYANGFKSLKKGAAKTGHFFVVGYKPLTNGEPILYAEGYATAASIVEATGRSVVMTVDAGNMPKVAAKLKATYPQSGHLFLADDDYKNAVNKGVEKAKQAANLTQGFWLMPRFIRDQIEHGMTDFNDLFMSSGKSTVEMQIEDHIKKCWPYLIQKRPEQLLPELNSIAPAEPDKFRSEKTVTPNNIKPVLEHYHQVENRYYFNRPPKQLAFIDKGNKLQSRLVNSKVITDLLTLANDRGWQQIKLSGCKAFKREVWYQAKLQGFDVKGYRADDKDKIRLQQAQPQQRVVVNSTINLNQSPNQNANQQTALESARTFSQVMQPASQQQFMAKVQQKLKVIFGKNTTITEQHKGHSSKEVEHEHQFER</sequence>
<dbReference type="InterPro" id="IPR043764">
    <property type="entry name" value="DUF5710"/>
</dbReference>
<evidence type="ECO:0000313" key="4">
    <source>
        <dbReference type="EMBL" id="RJY07554.1"/>
    </source>
</evidence>
<feature type="region of interest" description="Disordered" evidence="1">
    <location>
        <begin position="586"/>
        <end position="605"/>
    </location>
</feature>
<dbReference type="AlphaFoldDB" id="A0A3A6TG99"/>